<feature type="compositionally biased region" description="Pro residues" evidence="1">
    <location>
        <begin position="64"/>
        <end position="75"/>
    </location>
</feature>
<evidence type="ECO:0000313" key="4">
    <source>
        <dbReference type="Proteomes" id="UP000537775"/>
    </source>
</evidence>
<protein>
    <recommendedName>
        <fullName evidence="2">DUF6993 domain-containing protein</fullName>
    </recommendedName>
</protein>
<proteinExistence type="predicted"/>
<reference evidence="3 4" key="1">
    <citation type="submission" date="2020-08" db="EMBL/GenBank/DDBJ databases">
        <title>Sequencing the genomes of 1000 actinobacteria strains.</title>
        <authorList>
            <person name="Klenk H.-P."/>
        </authorList>
    </citation>
    <scope>NUCLEOTIDE SEQUENCE [LARGE SCALE GENOMIC DNA]</scope>
    <source>
        <strain evidence="3 4">DSM 12511</strain>
    </source>
</reference>
<dbReference type="AlphaFoldDB" id="A0A7X0FR02"/>
<evidence type="ECO:0000259" key="2">
    <source>
        <dbReference type="Pfam" id="PF22504"/>
    </source>
</evidence>
<dbReference type="InterPro" id="IPR054262">
    <property type="entry name" value="DUF6993"/>
</dbReference>
<comment type="caution">
    <text evidence="3">The sequence shown here is derived from an EMBL/GenBank/DDBJ whole genome shotgun (WGS) entry which is preliminary data.</text>
</comment>
<dbReference type="Proteomes" id="UP000537775">
    <property type="component" value="Unassembled WGS sequence"/>
</dbReference>
<feature type="region of interest" description="Disordered" evidence="1">
    <location>
        <begin position="40"/>
        <end position="84"/>
    </location>
</feature>
<accession>A0A7X0FR02</accession>
<dbReference type="Pfam" id="PF22504">
    <property type="entry name" value="DUF6993"/>
    <property type="match status" value="1"/>
</dbReference>
<evidence type="ECO:0000313" key="3">
    <source>
        <dbReference type="EMBL" id="MBB6392082.1"/>
    </source>
</evidence>
<dbReference type="EMBL" id="JACHML010000001">
    <property type="protein sequence ID" value="MBB6392082.1"/>
    <property type="molecule type" value="Genomic_DNA"/>
</dbReference>
<feature type="domain" description="DUF6993" evidence="2">
    <location>
        <begin position="100"/>
        <end position="182"/>
    </location>
</feature>
<dbReference type="RefSeq" id="WP_271171261.1">
    <property type="nucleotide sequence ID" value="NZ_BAAAJR010000009.1"/>
</dbReference>
<gene>
    <name evidence="3" type="ORF">HD594_002395</name>
</gene>
<evidence type="ECO:0000256" key="1">
    <source>
        <dbReference type="SAM" id="MobiDB-lite"/>
    </source>
</evidence>
<sequence>MPRLRLRPPSAPARSRGLVARTGSLVVSLTLTLALASSGCSDGGGADPDADRAMSPFPATAAPSPSPAAPTPTPTSDPTAFDPDADLEQNLAVFGSVIDDVWAGDRRGEGRAYVDALVAAGFVKSTMELTADATTVGNAAESIQIAVLWQQQCLIGQVGPATGEPVAVAAPALAEGRCLVGDTRPIDW</sequence>
<keyword evidence="4" id="KW-1185">Reference proteome</keyword>
<organism evidence="3 4">
    <name type="scientific">Microbacterium thalassium</name>
    <dbReference type="NCBI Taxonomy" id="362649"/>
    <lineage>
        <taxon>Bacteria</taxon>
        <taxon>Bacillati</taxon>
        <taxon>Actinomycetota</taxon>
        <taxon>Actinomycetes</taxon>
        <taxon>Micrococcales</taxon>
        <taxon>Microbacteriaceae</taxon>
        <taxon>Microbacterium</taxon>
    </lineage>
</organism>
<name>A0A7X0FR02_9MICO</name>